<keyword evidence="1" id="KW-0677">Repeat</keyword>
<keyword evidence="5" id="KW-1185">Reference proteome</keyword>
<dbReference type="Proteomes" id="UP000298030">
    <property type="component" value="Unassembled WGS sequence"/>
</dbReference>
<accession>A0A4Y7SMS3</accession>
<dbReference type="OrthoDB" id="3018304at2759"/>
<dbReference type="AlphaFoldDB" id="A0A4Y7SMS3"/>
<dbReference type="Pfam" id="PF24883">
    <property type="entry name" value="NPHP3_N"/>
    <property type="match status" value="1"/>
</dbReference>
<evidence type="ECO:0000313" key="4">
    <source>
        <dbReference type="EMBL" id="TEB22948.1"/>
    </source>
</evidence>
<dbReference type="PANTHER" id="PTHR10039:SF17">
    <property type="entry name" value="FUNGAL STAND N-TERMINAL GOODBYE DOMAIN-CONTAINING PROTEIN-RELATED"/>
    <property type="match status" value="1"/>
</dbReference>
<dbReference type="InterPro" id="IPR027417">
    <property type="entry name" value="P-loop_NTPase"/>
</dbReference>
<dbReference type="PANTHER" id="PTHR10039">
    <property type="entry name" value="AMELOGENIN"/>
    <property type="match status" value="1"/>
</dbReference>
<organism evidence="4 5">
    <name type="scientific">Coprinellus micaceus</name>
    <name type="common">Glistening ink-cap mushroom</name>
    <name type="synonym">Coprinus micaceus</name>
    <dbReference type="NCBI Taxonomy" id="71717"/>
    <lineage>
        <taxon>Eukaryota</taxon>
        <taxon>Fungi</taxon>
        <taxon>Dikarya</taxon>
        <taxon>Basidiomycota</taxon>
        <taxon>Agaricomycotina</taxon>
        <taxon>Agaricomycetes</taxon>
        <taxon>Agaricomycetidae</taxon>
        <taxon>Agaricales</taxon>
        <taxon>Agaricineae</taxon>
        <taxon>Psathyrellaceae</taxon>
        <taxon>Coprinellus</taxon>
    </lineage>
</organism>
<gene>
    <name evidence="4" type="ORF">FA13DRAFT_1460469</name>
</gene>
<proteinExistence type="predicted"/>
<dbReference type="InterPro" id="IPR056884">
    <property type="entry name" value="NPHP3-like_N"/>
</dbReference>
<evidence type="ECO:0000259" key="3">
    <source>
        <dbReference type="Pfam" id="PF24883"/>
    </source>
</evidence>
<name>A0A4Y7SMS3_COPMI</name>
<protein>
    <recommendedName>
        <fullName evidence="3">Nephrocystin 3-like N-terminal domain-containing protein</fullName>
    </recommendedName>
</protein>
<feature type="domain" description="Nephrocystin 3-like N-terminal" evidence="3">
    <location>
        <begin position="192"/>
        <end position="337"/>
    </location>
</feature>
<comment type="caution">
    <text evidence="4">The sequence shown here is derived from an EMBL/GenBank/DDBJ whole genome shotgun (WGS) entry which is preliminary data.</text>
</comment>
<feature type="region of interest" description="Disordered" evidence="2">
    <location>
        <begin position="65"/>
        <end position="118"/>
    </location>
</feature>
<dbReference type="EMBL" id="QPFP01000083">
    <property type="protein sequence ID" value="TEB22948.1"/>
    <property type="molecule type" value="Genomic_DNA"/>
</dbReference>
<dbReference type="SUPFAM" id="SSF52540">
    <property type="entry name" value="P-loop containing nucleoside triphosphate hydrolases"/>
    <property type="match status" value="1"/>
</dbReference>
<feature type="compositionally biased region" description="Pro residues" evidence="2">
    <location>
        <begin position="105"/>
        <end position="114"/>
    </location>
</feature>
<dbReference type="Gene3D" id="3.40.50.300">
    <property type="entry name" value="P-loop containing nucleotide triphosphate hydrolases"/>
    <property type="match status" value="1"/>
</dbReference>
<evidence type="ECO:0000256" key="1">
    <source>
        <dbReference type="ARBA" id="ARBA00022737"/>
    </source>
</evidence>
<evidence type="ECO:0000256" key="2">
    <source>
        <dbReference type="SAM" id="MobiDB-lite"/>
    </source>
</evidence>
<evidence type="ECO:0000313" key="5">
    <source>
        <dbReference type="Proteomes" id="UP000298030"/>
    </source>
</evidence>
<reference evidence="4 5" key="1">
    <citation type="journal article" date="2019" name="Nat. Ecol. Evol.">
        <title>Megaphylogeny resolves global patterns of mushroom evolution.</title>
        <authorList>
            <person name="Varga T."/>
            <person name="Krizsan K."/>
            <person name="Foldi C."/>
            <person name="Dima B."/>
            <person name="Sanchez-Garcia M."/>
            <person name="Sanchez-Ramirez S."/>
            <person name="Szollosi G.J."/>
            <person name="Szarkandi J.G."/>
            <person name="Papp V."/>
            <person name="Albert L."/>
            <person name="Andreopoulos W."/>
            <person name="Angelini C."/>
            <person name="Antonin V."/>
            <person name="Barry K.W."/>
            <person name="Bougher N.L."/>
            <person name="Buchanan P."/>
            <person name="Buyck B."/>
            <person name="Bense V."/>
            <person name="Catcheside P."/>
            <person name="Chovatia M."/>
            <person name="Cooper J."/>
            <person name="Damon W."/>
            <person name="Desjardin D."/>
            <person name="Finy P."/>
            <person name="Geml J."/>
            <person name="Haridas S."/>
            <person name="Hughes K."/>
            <person name="Justo A."/>
            <person name="Karasinski D."/>
            <person name="Kautmanova I."/>
            <person name="Kiss B."/>
            <person name="Kocsube S."/>
            <person name="Kotiranta H."/>
            <person name="LaButti K.M."/>
            <person name="Lechner B.E."/>
            <person name="Liimatainen K."/>
            <person name="Lipzen A."/>
            <person name="Lukacs Z."/>
            <person name="Mihaltcheva S."/>
            <person name="Morgado L.N."/>
            <person name="Niskanen T."/>
            <person name="Noordeloos M.E."/>
            <person name="Ohm R.A."/>
            <person name="Ortiz-Santana B."/>
            <person name="Ovrebo C."/>
            <person name="Racz N."/>
            <person name="Riley R."/>
            <person name="Savchenko A."/>
            <person name="Shiryaev A."/>
            <person name="Soop K."/>
            <person name="Spirin V."/>
            <person name="Szebenyi C."/>
            <person name="Tomsovsky M."/>
            <person name="Tulloss R.E."/>
            <person name="Uehling J."/>
            <person name="Grigoriev I.V."/>
            <person name="Vagvolgyi C."/>
            <person name="Papp T."/>
            <person name="Martin F.M."/>
            <person name="Miettinen O."/>
            <person name="Hibbett D.S."/>
            <person name="Nagy L.G."/>
        </authorList>
    </citation>
    <scope>NUCLEOTIDE SEQUENCE [LARGE SCALE GENOMIC DNA]</scope>
    <source>
        <strain evidence="4 5">FP101781</strain>
    </source>
</reference>
<sequence length="595" mass="66353">MATVHQGHVLIHEANIYNIQGDYHDHRETHEHREPIYYAEPQSMFNSSTASLPFVDPRYELRPSSPNPVLFPTESALSSQGQRPPLCVPRSFKRKRTTGGNPQPGEEPSPPAPPFEGAREVNIGVYNQIVHNHRCSSGKSSTTPWDRLLKHVVDGAVHDSDERSDAPKCHPKTRRAIQGEIRTWMGGEVVDEDPEKILWISGPAGTGKTAIVGTVADTCHADGSLAAAFFFSATSKSPLRKSKRGFITSLAYQLMHHEKIVGYREEVLAAIDNDPKIFDKSLGSQLESLILNPLRKVKGRSDPSQWPRGIVIDGVDECDVDMDAPSGSTESLASTISMEQVHEDIVSTLLKAAHDPAFPFRILVASRPEPAIRELLSSTSLNIVKKVFLDEKYNADADIALYLKAKFASLRLRYGLPKSWAGESVVSRLVRSASGQFVYVSTAMRFIQAPNTHPPDQLTLLLRWEDSQKGQCPLSQLDELYRKILFTSPNPVLAVTWIHAILELQSENNDNLTVVKAFLESRPGEAEYLLRNLSSLLCENEEGTAYRFFHKSLLDFLASETRCGDLYVSPETVTKFLQGRWHTILKSELPTPRMD</sequence>